<dbReference type="SUPFAM" id="SSF49265">
    <property type="entry name" value="Fibronectin type III"/>
    <property type="match status" value="1"/>
</dbReference>
<dbReference type="PROSITE" id="PS50853">
    <property type="entry name" value="FN3"/>
    <property type="match status" value="1"/>
</dbReference>
<reference evidence="3" key="1">
    <citation type="submission" date="2020-10" db="EMBL/GenBank/DDBJ databases">
        <authorList>
            <person name="Gilroy R."/>
        </authorList>
    </citation>
    <scope>NUCLEOTIDE SEQUENCE</scope>
    <source>
        <strain evidence="3">ChiBcec15-4380</strain>
    </source>
</reference>
<evidence type="ECO:0000313" key="3">
    <source>
        <dbReference type="EMBL" id="HIR50469.1"/>
    </source>
</evidence>
<sequence length="3416" mass="361348">MKKIKRALALLLVLALCFSLFPSAMAAGASSYALTPGNWDAEGEITMQWEAVRNAISYTVNLYKQDDTGKDVRIDEVSKVYGSGVTSVDITDVIKTYGPGEYMCSIVAVRRNNTTSKSYATVTITQLAAPTGVTVDETGLVQWNAVDGAVKYRVTVTAAANGETLGTETYEAAADAVSLSAADFVAGYKDSDKAVTVSATVVAVGSLSKGYRTLNSESSSAGVLPEQAGVLPTPVITSQTVASENGRLYLTYGFEGGSVPYTYVEQLTLTLTHNEDKTEGTYTVSPVAESGRIDVTELTSGNPLPTGQFTAVLEATPKYPALNEPTSSTSQVFYGSDELLPPVLTVNDAGTEISWPQVALNNGKLDDVADYTIEYKETGETDWKTVSIPGGDAIQMKEDGTLYTDISPIVTVGGDSFDFRVTANNEEDLTIGKTSSASITVVKTYPVSDAAIDAAKYQDKVYATWTNPADTTGIAHYQVDVYENGALKQSFTTEDASVSELDISSAIRPSAVKTYTVQVTAIGSHDQRPAQELFYADSAVLAGKNEVTSGTVEAANIVFEDPEGASTSYVVNFAGGKAELPENVKGYQVTISYVLPSGAKNSWSGTIEATSCDITKLNDGTFMSTSNLNEYVNAEFTVTAIALSSNTALHKNAAKKTATDTFALSEIDAELLKPYIETVDGKTYVNWSNVPGANDYKVTVQRQGATFDVGRFPTEFKANITSSLGVAGEYTVTVTAQAIAGSTVYMDGSASVKLTVLAEPVVTITTAENDTAKASWDAIEGASYLVTVLKDGVALEGQSNVPTEATEYDLTEIIKTSGQGTYTVQVTAVGDGSAYITSLTYGSTSVDIHQIAAPSVTFTVEKNKAVVTVTPQGDYAAESYTVNVYAGEELAGTATVASAGGTADVTEFVSAYKDAAAAVSFRAEVVAVGNLGSYTLSSDAATANLQEKAGKLPAVEITSTEIAQENGMLVVNYKLTDTGVGLGAIGKITLKLESDGSSYTYTKNFTGGQVAQAQDYFDVTKTPNGNADLPGDEYTATITVTPLNAKLNTSTSAKKTLVYDVENLPKAELKVTDDGSKLYWAPIQMTDGKAVDEVTEFQLAVKADANSSWQSDNIGQNAILFDHEQNVFYVDLTSLLNSYSMYQVKAFNNEDATYTKESEAEITIAKLQPVTNVQLISDTAAGVVKATWTDSANTEGLKGYKVELLKQNTEGTYEVVKTYETEETSYTIPGEDIDENVLATYSVRVTALGTKSYEGTFYADSTVATTEDTLISGSVPTVVKTGAIYEQNGKLYLKVDLLDENDSYSKIDTVVLSRLTGNGMTYTTAVTGELHPAAGEANAYVVFDLSEMNVQSLMSGTWKATVKVNSQNEALNASTSGTVTIVYNVEALDAPALTVDPETGAISWPAVPGAAKYQITVSYDNANPWTTSMTASSGDGETITYNIDDQTFSADGGMKPGRVYTVEVVAQNDTSMTTPDSQPGTIQVCKIEAPTGVNLNITKTAAQAKWTKSATAAANIAAYKVTATNVNGEPVYTAQTSRGNAAQYSLTGMLNTKAENGFYNISVQALAKEYAGTGVCYVNSDAVIVEETAVKGQIPASDITNVALTWVENNQLQLSFQLPQITDGMSDYEKAVIEAIDTADITVTTYNGNTAFGVYSGDAIAVDENGLCTVNVTTGTTADVGAGMPFANVKTPKVMIKLTSDYKLIYAANMARTAVTIPEQGVISFDGFVVDYEKATLTFPTNPNATYTAKLTLGGTTTDLTVADAKDGAKVVDFSAIEAGKDYTLTIEGTDPSNVYQPGTLELHLYKLQTPKSGNINSKTGVLSVTADAAADAAQYAYTLSVSGKYDASSETKGENGKRTGGIVSFNLKKPAANVDTVITLIGGACTVGEETIHVINSDAYTVTKFVGQLPEVALTSSAIAYNTDKSNSVTFSIDASLDNFAAKEKVIAWSSVTVSAVGSDQGTAVADSVSYDADSHTITATFGEGKLRPTVGYTFTVSLKVAANQVAFAGDRDYTTTEPISYSIDALTLTPTVASNGYITWNLNAADAVEKITVKVDKSASYDVTDVTKTTNLFSLAKIANDNTVKHTFEIQALAKEGSGYSDSAVVTIYAQRLNSVQVTVNSDGTFTVNTNRNPRDSYSYQVALTGSVEGSYTYRSNPTGSFITGSTYKWAEGPFQTIKAVTTTSAASSGVAVKGVFYLNAYEKFTAPATDFYVGQLPAVTLTPAEGALNLDADGNLTLAYALAAGVDPALYSELNLSMVQEGFDGTITIEPITAVAANGTFNLDAVKALQGTFNTTLTAKAANTVINSNPAPVETSYSYNTSALATPVVEVDYAKGTLTWAAVEGAASYEVSYGDNPTVVYSGTETSYQPTAEQIAAGAVATFKVTAISDKEQVLNSTPAVVTLYRLKTPVIRSFNTQTGVLSITTDSVADKAGYAYTVDVTKSSLATETKTTKGNGTVSKTYTFNLTRDAYQASFTVKLTGGYDAESQVHVLNAATYATTKVYAGKLPALTLDTTSFTEAADGTLSVTFTIPETVDSFKYGTQTADVIDFIKSTITAKAGVSSVDGAFGTAADGKVTATFDGDFIVRDVAYQFEITLVPSNTYKAVAGESSFTTDGTASIAGTAYAKPEVTMKPDGTFNASELPEGTKLQVSLDGVTYYDIPTGGNVFDVLGDQMTEAKEYTLYFRVAAASEASGTSLFAAEERDPSAPITITVVRLAAPVISIDEEAKTFTVTADAINGTLVVKLDGEEVELTGGSYDYSTAILSGSFTVTAYVDASEGTDPIYLDSAVATAEGAVSGTKLTAPRLSVNVTRGTIVWTADDNAAGYSIMVGEAEADVSEVVFDENTGKYTYTPDLEAGDYFITIQALGGDNTGYADSDVTTAYVTKMPDVTSVEVHMADDPDTDGFQSEVYINHDTDIQNAYANAGISVTPSNKTVATWDKATRVMTYTNDGEPVTLYVNASVGGASVNDETYGKHYFFRPDVYSMKSDKFTVGILPDFELVSVVSDNAANETYVTFAPVGGEDVSEIMDLDALNFGYGYKNSGEDYTDGSEYFESAAFDENGNLIATISGVTGTAYDLQYTFDVKPVHDYSATRGAVSVEETFYYAGNQLAAPENLRVEMIDDKATLVWDEVEGATGYTVHKENNDVTPSVEGESCEISIEGKDKDVTYTVVATADGCADSEAAALVVHMVSDTAAELGFNAKTPVSYSNARVNFTLTGTGVESSAISKNDLTTSRLRTLMQFVASDDDVTVTQSGSTYTVEFKDGYLDEQQTFELTAYLCGQYKDVWYFSNTAATTDVTVGKVATGASLKAGSLAVTGRAQNVQVTIENAVRTCIDTANIQVSVIDSSEQEVELTNTSFSVNSNNVLTLKFAAGALVVGETYTVYIDLPSRYPACGTDASLEFNFTTAQ</sequence>
<comment type="caution">
    <text evidence="3">The sequence shown here is derived from an EMBL/GenBank/DDBJ whole genome shotgun (WGS) entry which is preliminary data.</text>
</comment>
<dbReference type="InterPro" id="IPR003961">
    <property type="entry name" value="FN3_dom"/>
</dbReference>
<evidence type="ECO:0000313" key="4">
    <source>
        <dbReference type="Proteomes" id="UP000824239"/>
    </source>
</evidence>
<organism evidence="3 4">
    <name type="scientific">Candidatus Avoscillospira avicola</name>
    <dbReference type="NCBI Taxonomy" id="2840706"/>
    <lineage>
        <taxon>Bacteria</taxon>
        <taxon>Bacillati</taxon>
        <taxon>Bacillota</taxon>
        <taxon>Clostridia</taxon>
        <taxon>Eubacteriales</taxon>
        <taxon>Oscillospiraceae</taxon>
        <taxon>Oscillospiraceae incertae sedis</taxon>
        <taxon>Candidatus Avoscillospira</taxon>
    </lineage>
</organism>
<protein>
    <recommendedName>
        <fullName evidence="2">Fibronectin type-III domain-containing protein</fullName>
    </recommendedName>
</protein>
<accession>A0A9D1IWY5</accession>
<dbReference type="InterPro" id="IPR036116">
    <property type="entry name" value="FN3_sf"/>
</dbReference>
<feature type="chain" id="PRO_5038952353" description="Fibronectin type-III domain-containing protein" evidence="1">
    <location>
        <begin position="27"/>
        <end position="3416"/>
    </location>
</feature>
<reference evidence="3" key="2">
    <citation type="journal article" date="2021" name="PeerJ">
        <title>Extensive microbial diversity within the chicken gut microbiome revealed by metagenomics and culture.</title>
        <authorList>
            <person name="Gilroy R."/>
            <person name="Ravi A."/>
            <person name="Getino M."/>
            <person name="Pursley I."/>
            <person name="Horton D.L."/>
            <person name="Alikhan N.F."/>
            <person name="Baker D."/>
            <person name="Gharbi K."/>
            <person name="Hall N."/>
            <person name="Watson M."/>
            <person name="Adriaenssens E.M."/>
            <person name="Foster-Nyarko E."/>
            <person name="Jarju S."/>
            <person name="Secka A."/>
            <person name="Antonio M."/>
            <person name="Oren A."/>
            <person name="Chaudhuri R.R."/>
            <person name="La Ragione R."/>
            <person name="Hildebrand F."/>
            <person name="Pallen M.J."/>
        </authorList>
    </citation>
    <scope>NUCLEOTIDE SEQUENCE</scope>
    <source>
        <strain evidence="3">ChiBcec15-4380</strain>
    </source>
</reference>
<keyword evidence="1" id="KW-0732">Signal</keyword>
<name>A0A9D1IWY5_9FIRM</name>
<dbReference type="Proteomes" id="UP000824239">
    <property type="component" value="Unassembled WGS sequence"/>
</dbReference>
<feature type="signal peptide" evidence="1">
    <location>
        <begin position="1"/>
        <end position="26"/>
    </location>
</feature>
<dbReference type="EMBL" id="DVHE01000034">
    <property type="protein sequence ID" value="HIR50469.1"/>
    <property type="molecule type" value="Genomic_DNA"/>
</dbReference>
<gene>
    <name evidence="3" type="ORF">IAA53_04165</name>
</gene>
<proteinExistence type="predicted"/>
<evidence type="ECO:0000256" key="1">
    <source>
        <dbReference type="SAM" id="SignalP"/>
    </source>
</evidence>
<evidence type="ECO:0000259" key="2">
    <source>
        <dbReference type="PROSITE" id="PS50853"/>
    </source>
</evidence>
<feature type="domain" description="Fibronectin type-III" evidence="2">
    <location>
        <begin position="1169"/>
        <end position="1268"/>
    </location>
</feature>